<protein>
    <recommendedName>
        <fullName evidence="2">Integrase catalytic domain-containing protein</fullName>
    </recommendedName>
</protein>
<accession>A0AAW2TBL8</accession>
<dbReference type="AlphaFoldDB" id="A0AAW2TBL8"/>
<dbReference type="PANTHER" id="PTHR45835:SF99">
    <property type="entry name" value="CHROMO DOMAIN-CONTAINING PROTEIN-RELATED"/>
    <property type="match status" value="1"/>
</dbReference>
<reference evidence="1" key="1">
    <citation type="submission" date="2020-06" db="EMBL/GenBank/DDBJ databases">
        <authorList>
            <person name="Li T."/>
            <person name="Hu X."/>
            <person name="Zhang T."/>
            <person name="Song X."/>
            <person name="Zhang H."/>
            <person name="Dai N."/>
            <person name="Sheng W."/>
            <person name="Hou X."/>
            <person name="Wei L."/>
        </authorList>
    </citation>
    <scope>NUCLEOTIDE SEQUENCE</scope>
    <source>
        <strain evidence="1">KEN1</strain>
        <tissue evidence="1">Leaf</tissue>
    </source>
</reference>
<evidence type="ECO:0008006" key="2">
    <source>
        <dbReference type="Google" id="ProtNLM"/>
    </source>
</evidence>
<sequence length="119" mass="14129">MKRDVADFVARCLNCQKVKAEHQRPGGWLQPLEISELKWEHITMDFVTWLPRTRQGHDSIWVIVDRLIKSAHFIHVRTTYTLDKLVTIYIEDIVRLHGIPVSIVSDRDPRFTSRFWNSF</sequence>
<name>A0AAW2TBL8_9LAMI</name>
<gene>
    <name evidence="1" type="ORF">Slati_4220600</name>
</gene>
<proteinExistence type="predicted"/>
<reference evidence="1" key="2">
    <citation type="journal article" date="2024" name="Plant">
        <title>Genomic evolution and insights into agronomic trait innovations of Sesamum species.</title>
        <authorList>
            <person name="Miao H."/>
            <person name="Wang L."/>
            <person name="Qu L."/>
            <person name="Liu H."/>
            <person name="Sun Y."/>
            <person name="Le M."/>
            <person name="Wang Q."/>
            <person name="Wei S."/>
            <person name="Zheng Y."/>
            <person name="Lin W."/>
            <person name="Duan Y."/>
            <person name="Cao H."/>
            <person name="Xiong S."/>
            <person name="Wang X."/>
            <person name="Wei L."/>
            <person name="Li C."/>
            <person name="Ma Q."/>
            <person name="Ju M."/>
            <person name="Zhao R."/>
            <person name="Li G."/>
            <person name="Mu C."/>
            <person name="Tian Q."/>
            <person name="Mei H."/>
            <person name="Zhang T."/>
            <person name="Gao T."/>
            <person name="Zhang H."/>
        </authorList>
    </citation>
    <scope>NUCLEOTIDE SEQUENCE</scope>
    <source>
        <strain evidence="1">KEN1</strain>
    </source>
</reference>
<evidence type="ECO:0000313" key="1">
    <source>
        <dbReference type="EMBL" id="KAL0401907.1"/>
    </source>
</evidence>
<dbReference type="InterPro" id="IPR036397">
    <property type="entry name" value="RNaseH_sf"/>
</dbReference>
<dbReference type="EMBL" id="JACGWN010000015">
    <property type="protein sequence ID" value="KAL0401907.1"/>
    <property type="molecule type" value="Genomic_DNA"/>
</dbReference>
<organism evidence="1">
    <name type="scientific">Sesamum latifolium</name>
    <dbReference type="NCBI Taxonomy" id="2727402"/>
    <lineage>
        <taxon>Eukaryota</taxon>
        <taxon>Viridiplantae</taxon>
        <taxon>Streptophyta</taxon>
        <taxon>Embryophyta</taxon>
        <taxon>Tracheophyta</taxon>
        <taxon>Spermatophyta</taxon>
        <taxon>Magnoliopsida</taxon>
        <taxon>eudicotyledons</taxon>
        <taxon>Gunneridae</taxon>
        <taxon>Pentapetalae</taxon>
        <taxon>asterids</taxon>
        <taxon>lamiids</taxon>
        <taxon>Lamiales</taxon>
        <taxon>Pedaliaceae</taxon>
        <taxon>Sesamum</taxon>
    </lineage>
</organism>
<dbReference type="InterPro" id="IPR012337">
    <property type="entry name" value="RNaseH-like_sf"/>
</dbReference>
<comment type="caution">
    <text evidence="1">The sequence shown here is derived from an EMBL/GenBank/DDBJ whole genome shotgun (WGS) entry which is preliminary data.</text>
</comment>
<dbReference type="PANTHER" id="PTHR45835">
    <property type="entry name" value="YALI0A06105P"/>
    <property type="match status" value="1"/>
</dbReference>
<dbReference type="GO" id="GO:0003676">
    <property type="term" value="F:nucleic acid binding"/>
    <property type="evidence" value="ECO:0007669"/>
    <property type="project" value="InterPro"/>
</dbReference>
<dbReference type="Gene3D" id="3.30.420.10">
    <property type="entry name" value="Ribonuclease H-like superfamily/Ribonuclease H"/>
    <property type="match status" value="1"/>
</dbReference>
<dbReference type="SUPFAM" id="SSF53098">
    <property type="entry name" value="Ribonuclease H-like"/>
    <property type="match status" value="1"/>
</dbReference>